<feature type="region of interest" description="Disordered" evidence="1">
    <location>
        <begin position="1"/>
        <end position="29"/>
    </location>
</feature>
<keyword evidence="2" id="KW-1133">Transmembrane helix</keyword>
<dbReference type="OrthoDB" id="537060at2759"/>
<dbReference type="EMBL" id="CM008970">
    <property type="protein sequence ID" value="PNW79305.1"/>
    <property type="molecule type" value="Genomic_DNA"/>
</dbReference>
<dbReference type="InterPro" id="IPR002048">
    <property type="entry name" value="EF_hand_dom"/>
</dbReference>
<evidence type="ECO:0000259" key="3">
    <source>
        <dbReference type="PROSITE" id="PS50222"/>
    </source>
</evidence>
<feature type="transmembrane region" description="Helical" evidence="2">
    <location>
        <begin position="79"/>
        <end position="101"/>
    </location>
</feature>
<sequence>MAENGDVEQPALDLKAEARDGERPTPNHIKLERFNTPTRKVLLKYDDNGDGRIDASEIQTVVSSLVAEKFKSKAFKIGLIILGVFTTLLLGAMFGLTWAVVAALKDTQVSSGGVMTTNDGASTPVLTANLDMTVTPDGKLVSRTSNSTIATTPAVTRSAISSEAPFELLLKLRNLVFVSPAGGLYSVDVLGVARIPKTTGGHVVRFQTASGVLLLDRNNWELTEASGAMLDGLFGAAAAAGGSGRRLLDDGVKFYLEAEGGSVMKCPDPDNYIDECPTDDLIYKWVSADYTTPLEPGQSASPPPPSADQSVGGGDCSGGGVPKVSNCYEAIIACSANTPDKINALLDKPFCGRNCGRNQEEVPFSGAFGVSVDRTTMCQMKAGFEPNNQFCCP</sequence>
<evidence type="ECO:0000256" key="1">
    <source>
        <dbReference type="SAM" id="MobiDB-lite"/>
    </source>
</evidence>
<dbReference type="Proteomes" id="UP000006906">
    <property type="component" value="Chromosome 9"/>
</dbReference>
<dbReference type="RefSeq" id="XP_042921549.1">
    <property type="nucleotide sequence ID" value="XM_043066253.1"/>
</dbReference>
<accession>A0A2K3DFK6</accession>
<dbReference type="AlphaFoldDB" id="A0A2K3DFK6"/>
<dbReference type="InParanoid" id="A0A2K3DFK6"/>
<keyword evidence="5" id="KW-1185">Reference proteome</keyword>
<proteinExistence type="predicted"/>
<reference evidence="4 5" key="1">
    <citation type="journal article" date="2007" name="Science">
        <title>The Chlamydomonas genome reveals the evolution of key animal and plant functions.</title>
        <authorList>
            <person name="Merchant S.S."/>
            <person name="Prochnik S.E."/>
            <person name="Vallon O."/>
            <person name="Harris E.H."/>
            <person name="Karpowicz S.J."/>
            <person name="Witman G.B."/>
            <person name="Terry A."/>
            <person name="Salamov A."/>
            <person name="Fritz-Laylin L.K."/>
            <person name="Marechal-Drouard L."/>
            <person name="Marshall W.F."/>
            <person name="Qu L.H."/>
            <person name="Nelson D.R."/>
            <person name="Sanderfoot A.A."/>
            <person name="Spalding M.H."/>
            <person name="Kapitonov V.V."/>
            <person name="Ren Q."/>
            <person name="Ferris P."/>
            <person name="Lindquist E."/>
            <person name="Shapiro H."/>
            <person name="Lucas S.M."/>
            <person name="Grimwood J."/>
            <person name="Schmutz J."/>
            <person name="Cardol P."/>
            <person name="Cerutti H."/>
            <person name="Chanfreau G."/>
            <person name="Chen C.L."/>
            <person name="Cognat V."/>
            <person name="Croft M.T."/>
            <person name="Dent R."/>
            <person name="Dutcher S."/>
            <person name="Fernandez E."/>
            <person name="Fukuzawa H."/>
            <person name="Gonzalez-Ballester D."/>
            <person name="Gonzalez-Halphen D."/>
            <person name="Hallmann A."/>
            <person name="Hanikenne M."/>
            <person name="Hippler M."/>
            <person name="Inwood W."/>
            <person name="Jabbari K."/>
            <person name="Kalanon M."/>
            <person name="Kuras R."/>
            <person name="Lefebvre P.A."/>
            <person name="Lemaire S.D."/>
            <person name="Lobanov A.V."/>
            <person name="Lohr M."/>
            <person name="Manuell A."/>
            <person name="Meier I."/>
            <person name="Mets L."/>
            <person name="Mittag M."/>
            <person name="Mittelmeier T."/>
            <person name="Moroney J.V."/>
            <person name="Moseley J."/>
            <person name="Napoli C."/>
            <person name="Nedelcu A.M."/>
            <person name="Niyogi K."/>
            <person name="Novoselov S.V."/>
            <person name="Paulsen I.T."/>
            <person name="Pazour G."/>
            <person name="Purton S."/>
            <person name="Ral J.P."/>
            <person name="Riano-Pachon D.M."/>
            <person name="Riekhof W."/>
            <person name="Rymarquis L."/>
            <person name="Schroda M."/>
            <person name="Stern D."/>
            <person name="Umen J."/>
            <person name="Willows R."/>
            <person name="Wilson N."/>
            <person name="Zimmer S.L."/>
            <person name="Allmer J."/>
            <person name="Balk J."/>
            <person name="Bisova K."/>
            <person name="Chen C.J."/>
            <person name="Elias M."/>
            <person name="Gendler K."/>
            <person name="Hauser C."/>
            <person name="Lamb M.R."/>
            <person name="Ledford H."/>
            <person name="Long J.C."/>
            <person name="Minagawa J."/>
            <person name="Page M.D."/>
            <person name="Pan J."/>
            <person name="Pootakham W."/>
            <person name="Roje S."/>
            <person name="Rose A."/>
            <person name="Stahlberg E."/>
            <person name="Terauchi A.M."/>
            <person name="Yang P."/>
            <person name="Ball S."/>
            <person name="Bowler C."/>
            <person name="Dieckmann C.L."/>
            <person name="Gladyshev V.N."/>
            <person name="Green P."/>
            <person name="Jorgensen R."/>
            <person name="Mayfield S."/>
            <person name="Mueller-Roeber B."/>
            <person name="Rajamani S."/>
            <person name="Sayre R.T."/>
            <person name="Brokstein P."/>
            <person name="Dubchak I."/>
            <person name="Goodstein D."/>
            <person name="Hornick L."/>
            <person name="Huang Y.W."/>
            <person name="Jhaveri J."/>
            <person name="Luo Y."/>
            <person name="Martinez D."/>
            <person name="Ngau W.C."/>
            <person name="Otillar B."/>
            <person name="Poliakov A."/>
            <person name="Porter A."/>
            <person name="Szajkowski L."/>
            <person name="Werner G."/>
            <person name="Zhou K."/>
            <person name="Grigoriev I.V."/>
            <person name="Rokhsar D.S."/>
            <person name="Grossman A.R."/>
        </authorList>
    </citation>
    <scope>NUCLEOTIDE SEQUENCE [LARGE SCALE GENOMIC DNA]</scope>
    <source>
        <strain evidence="5">CC-503</strain>
    </source>
</reference>
<feature type="domain" description="EF-hand" evidence="3">
    <location>
        <begin position="39"/>
        <end position="68"/>
    </location>
</feature>
<dbReference type="GeneID" id="66054880"/>
<keyword evidence="2" id="KW-0812">Transmembrane</keyword>
<dbReference type="PROSITE" id="PS50222">
    <property type="entry name" value="EF_HAND_2"/>
    <property type="match status" value="1"/>
</dbReference>
<dbReference type="GO" id="GO:0005509">
    <property type="term" value="F:calcium ion binding"/>
    <property type="evidence" value="ECO:0007669"/>
    <property type="project" value="InterPro"/>
</dbReference>
<organism evidence="4 5">
    <name type="scientific">Chlamydomonas reinhardtii</name>
    <name type="common">Chlamydomonas smithii</name>
    <dbReference type="NCBI Taxonomy" id="3055"/>
    <lineage>
        <taxon>Eukaryota</taxon>
        <taxon>Viridiplantae</taxon>
        <taxon>Chlorophyta</taxon>
        <taxon>core chlorophytes</taxon>
        <taxon>Chlorophyceae</taxon>
        <taxon>CS clade</taxon>
        <taxon>Chlamydomonadales</taxon>
        <taxon>Chlamydomonadaceae</taxon>
        <taxon>Chlamydomonas</taxon>
    </lineage>
</organism>
<dbReference type="Gramene" id="PNW79305">
    <property type="protein sequence ID" value="PNW79305"/>
    <property type="gene ID" value="CHLRE_09g410150v5"/>
</dbReference>
<feature type="region of interest" description="Disordered" evidence="1">
    <location>
        <begin position="293"/>
        <end position="315"/>
    </location>
</feature>
<protein>
    <recommendedName>
        <fullName evidence="3">EF-hand domain-containing protein</fullName>
    </recommendedName>
</protein>
<feature type="compositionally biased region" description="Basic and acidic residues" evidence="1">
    <location>
        <begin position="14"/>
        <end position="29"/>
    </location>
</feature>
<evidence type="ECO:0000313" key="5">
    <source>
        <dbReference type="Proteomes" id="UP000006906"/>
    </source>
</evidence>
<keyword evidence="2" id="KW-0472">Membrane</keyword>
<dbReference type="KEGG" id="cre:CHLRE_09g410150v5"/>
<evidence type="ECO:0000313" key="4">
    <source>
        <dbReference type="EMBL" id="PNW79305.1"/>
    </source>
</evidence>
<name>A0A2K3DFK6_CHLRE</name>
<dbReference type="InterPro" id="IPR018247">
    <property type="entry name" value="EF_Hand_1_Ca_BS"/>
</dbReference>
<gene>
    <name evidence="4" type="ORF">CHLRE_09g410150v5</name>
</gene>
<dbReference type="PROSITE" id="PS00018">
    <property type="entry name" value="EF_HAND_1"/>
    <property type="match status" value="1"/>
</dbReference>
<evidence type="ECO:0000256" key="2">
    <source>
        <dbReference type="SAM" id="Phobius"/>
    </source>
</evidence>